<dbReference type="InterPro" id="IPR026881">
    <property type="entry name" value="WYL_dom"/>
</dbReference>
<feature type="domain" description="Helix-turn-helix type 11" evidence="1">
    <location>
        <begin position="9"/>
        <end position="59"/>
    </location>
</feature>
<proteinExistence type="predicted"/>
<name>A0ABS4K6D0_9CLOT</name>
<dbReference type="InterPro" id="IPR013196">
    <property type="entry name" value="HTH_11"/>
</dbReference>
<dbReference type="Proteomes" id="UP001519308">
    <property type="component" value="Unassembled WGS sequence"/>
</dbReference>
<organism evidence="3 4">
    <name type="scientific">Clostridium punense</name>
    <dbReference type="NCBI Taxonomy" id="1054297"/>
    <lineage>
        <taxon>Bacteria</taxon>
        <taxon>Bacillati</taxon>
        <taxon>Bacillota</taxon>
        <taxon>Clostridia</taxon>
        <taxon>Eubacteriales</taxon>
        <taxon>Clostridiaceae</taxon>
        <taxon>Clostridium</taxon>
    </lineage>
</organism>
<dbReference type="Pfam" id="PF08279">
    <property type="entry name" value="HTH_11"/>
    <property type="match status" value="1"/>
</dbReference>
<gene>
    <name evidence="3" type="ORF">J2Z44_003174</name>
</gene>
<comment type="caution">
    <text evidence="3">The sequence shown here is derived from an EMBL/GenBank/DDBJ whole genome shotgun (WGS) entry which is preliminary data.</text>
</comment>
<dbReference type="EMBL" id="JAGGLL010000027">
    <property type="protein sequence ID" value="MBP2023337.1"/>
    <property type="molecule type" value="Genomic_DNA"/>
</dbReference>
<dbReference type="GO" id="GO:0003677">
    <property type="term" value="F:DNA binding"/>
    <property type="evidence" value="ECO:0007669"/>
    <property type="project" value="UniProtKB-KW"/>
</dbReference>
<protein>
    <submittedName>
        <fullName evidence="3">DNA-binding transcriptional regulator YafY</fullName>
    </submittedName>
</protein>
<dbReference type="PROSITE" id="PS52050">
    <property type="entry name" value="WYL"/>
    <property type="match status" value="1"/>
</dbReference>
<dbReference type="Gene3D" id="1.10.10.10">
    <property type="entry name" value="Winged helix-like DNA-binding domain superfamily/Winged helix DNA-binding domain"/>
    <property type="match status" value="1"/>
</dbReference>
<dbReference type="PANTHER" id="PTHR34580:SF1">
    <property type="entry name" value="PROTEIN PAFC"/>
    <property type="match status" value="1"/>
</dbReference>
<dbReference type="Pfam" id="PF13280">
    <property type="entry name" value="WYL"/>
    <property type="match status" value="1"/>
</dbReference>
<dbReference type="InterPro" id="IPR036390">
    <property type="entry name" value="WH_DNA-bd_sf"/>
</dbReference>
<dbReference type="SUPFAM" id="SSF46785">
    <property type="entry name" value="Winged helix' DNA-binding domain"/>
    <property type="match status" value="1"/>
</dbReference>
<dbReference type="InterPro" id="IPR036388">
    <property type="entry name" value="WH-like_DNA-bd_sf"/>
</dbReference>
<keyword evidence="4" id="KW-1185">Reference proteome</keyword>
<feature type="domain" description="WYL" evidence="2">
    <location>
        <begin position="143"/>
        <end position="210"/>
    </location>
</feature>
<evidence type="ECO:0000259" key="1">
    <source>
        <dbReference type="Pfam" id="PF08279"/>
    </source>
</evidence>
<reference evidence="3 4" key="1">
    <citation type="submission" date="2021-03" db="EMBL/GenBank/DDBJ databases">
        <title>Genomic Encyclopedia of Type Strains, Phase IV (KMG-IV): sequencing the most valuable type-strain genomes for metagenomic binning, comparative biology and taxonomic classification.</title>
        <authorList>
            <person name="Goeker M."/>
        </authorList>
    </citation>
    <scope>NUCLEOTIDE SEQUENCE [LARGE SCALE GENOMIC DNA]</scope>
    <source>
        <strain evidence="3 4">DSM 28650</strain>
    </source>
</reference>
<sequence length="328" mass="37580">MRLHRLIGIIMLLDSRGIMKAVNLAKILETSERTIYRDIDILCEAGLPIMSIPGPNGGYSFMEGYKINSSAEGLKSDDVFTILLSTMGINPEKNTETSAQLKNAVIKLENSLSEEHRQEILKAKDRFFVDASPWWGKIIEDENIDIIKKAILDLKKLKINYKKYGGQVSQRVIRPYGAVRKNSQWYVAAFCEKKNEIRVFKCSRIDSIEVLSDGFTMAENFSLEEFWENSKEQFVKKATSHTPTIIYPVKVKLIEENIKLLDGFKIASSFKKEDNWILTIDMISFTTASNMVFPLSDRIEVLEPLELQKFIVEKSAKILNLYKAFENK</sequence>
<accession>A0ABS4K6D0</accession>
<evidence type="ECO:0000313" key="4">
    <source>
        <dbReference type="Proteomes" id="UP001519308"/>
    </source>
</evidence>
<dbReference type="RefSeq" id="WP_021281123.1">
    <property type="nucleotide sequence ID" value="NZ_JAGGLL010000027.1"/>
</dbReference>
<keyword evidence="3" id="KW-0238">DNA-binding</keyword>
<dbReference type="InterPro" id="IPR051534">
    <property type="entry name" value="CBASS_pafABC_assoc_protein"/>
</dbReference>
<evidence type="ECO:0000259" key="2">
    <source>
        <dbReference type="Pfam" id="PF13280"/>
    </source>
</evidence>
<dbReference type="PANTHER" id="PTHR34580">
    <property type="match status" value="1"/>
</dbReference>
<evidence type="ECO:0000313" key="3">
    <source>
        <dbReference type="EMBL" id="MBP2023337.1"/>
    </source>
</evidence>